<keyword evidence="2" id="KW-0812">Transmembrane</keyword>
<organism evidence="3 4">
    <name type="scientific">Zopfia rhizophila CBS 207.26</name>
    <dbReference type="NCBI Taxonomy" id="1314779"/>
    <lineage>
        <taxon>Eukaryota</taxon>
        <taxon>Fungi</taxon>
        <taxon>Dikarya</taxon>
        <taxon>Ascomycota</taxon>
        <taxon>Pezizomycotina</taxon>
        <taxon>Dothideomycetes</taxon>
        <taxon>Dothideomycetes incertae sedis</taxon>
        <taxon>Zopfiaceae</taxon>
        <taxon>Zopfia</taxon>
    </lineage>
</organism>
<evidence type="ECO:0000256" key="2">
    <source>
        <dbReference type="SAM" id="Phobius"/>
    </source>
</evidence>
<keyword evidence="2" id="KW-1133">Transmembrane helix</keyword>
<dbReference type="AlphaFoldDB" id="A0A6A6EPL3"/>
<evidence type="ECO:0000313" key="3">
    <source>
        <dbReference type="EMBL" id="KAF2192030.1"/>
    </source>
</evidence>
<name>A0A6A6EPL3_9PEZI</name>
<dbReference type="Proteomes" id="UP000800200">
    <property type="component" value="Unassembled WGS sequence"/>
</dbReference>
<feature type="compositionally biased region" description="Basic and acidic residues" evidence="1">
    <location>
        <begin position="617"/>
        <end position="627"/>
    </location>
</feature>
<dbReference type="OrthoDB" id="3540210at2759"/>
<sequence>MSADVHTYTGLWINWSQGKIKGATLTISQQSGGLLAAFLALYVAFAGGMFWRAISFIIHQAKTTKPDDTRDALHHQRQVILRNSGNVATAWALLTFPLQRKLNRRASFLRCLPYALLALFCFLGFGLAGIFSSRISKVAGTLNLVFGPYCGLWNIDPQSEISLSKYLADTYEAANYVRQCYGNDNVSSSSSCRAYVRPSLPYATNANAPCPFGSEICNAPAFQMDTGLLDSHFDFGINAPPRDRVQFRRVATCVPLRRVPSSLANDSQVGQTLLINAGPVPGAGTNYTFLYIIRSQHDMIGYSLSAELHQDIGEPGGDAAQWNPIYPFNRPDAEVTLMMLAQNGVKYTAPVDDPWFSAHEQVNITSRKSVWMSDYAVSLLGCIDQYQLCNPAKPGDSGCTQLSSAEKIQRGGRQPCAFRLQHGQAVNILQILLEHSWDRISWPIPKTQWQHEVSIWFQTCLAKEQSWAVEWATAPRNLQATLAGDGAALNVTPPINDEGRQQCSQQMVHGNGAHQSFSVLGLALTLALGGIIILTGLAIDVVVGRLRPQSTRYKKEQWDVEEVLALHKAAYAGRGLWDDNQDSSRLHPSTILLRQSAAVNDDKGSGSARKTGYSVVEQERDDDKRAR</sequence>
<gene>
    <name evidence="3" type="ORF">K469DRAFT_696089</name>
</gene>
<proteinExistence type="predicted"/>
<evidence type="ECO:0000313" key="4">
    <source>
        <dbReference type="Proteomes" id="UP000800200"/>
    </source>
</evidence>
<feature type="transmembrane region" description="Helical" evidence="2">
    <location>
        <begin position="111"/>
        <end position="131"/>
    </location>
</feature>
<keyword evidence="4" id="KW-1185">Reference proteome</keyword>
<accession>A0A6A6EPL3</accession>
<feature type="transmembrane region" description="Helical" evidence="2">
    <location>
        <begin position="517"/>
        <end position="543"/>
    </location>
</feature>
<keyword evidence="2" id="KW-0472">Membrane</keyword>
<evidence type="ECO:0000256" key="1">
    <source>
        <dbReference type="SAM" id="MobiDB-lite"/>
    </source>
</evidence>
<dbReference type="EMBL" id="ML994616">
    <property type="protein sequence ID" value="KAF2192030.1"/>
    <property type="molecule type" value="Genomic_DNA"/>
</dbReference>
<reference evidence="3" key="1">
    <citation type="journal article" date="2020" name="Stud. Mycol.">
        <title>101 Dothideomycetes genomes: a test case for predicting lifestyles and emergence of pathogens.</title>
        <authorList>
            <person name="Haridas S."/>
            <person name="Albert R."/>
            <person name="Binder M."/>
            <person name="Bloem J."/>
            <person name="Labutti K."/>
            <person name="Salamov A."/>
            <person name="Andreopoulos B."/>
            <person name="Baker S."/>
            <person name="Barry K."/>
            <person name="Bills G."/>
            <person name="Bluhm B."/>
            <person name="Cannon C."/>
            <person name="Castanera R."/>
            <person name="Culley D."/>
            <person name="Daum C."/>
            <person name="Ezra D."/>
            <person name="Gonzalez J."/>
            <person name="Henrissat B."/>
            <person name="Kuo A."/>
            <person name="Liang C."/>
            <person name="Lipzen A."/>
            <person name="Lutzoni F."/>
            <person name="Magnuson J."/>
            <person name="Mondo S."/>
            <person name="Nolan M."/>
            <person name="Ohm R."/>
            <person name="Pangilinan J."/>
            <person name="Park H.-J."/>
            <person name="Ramirez L."/>
            <person name="Alfaro M."/>
            <person name="Sun H."/>
            <person name="Tritt A."/>
            <person name="Yoshinaga Y."/>
            <person name="Zwiers L.-H."/>
            <person name="Turgeon B."/>
            <person name="Goodwin S."/>
            <person name="Spatafora J."/>
            <person name="Crous P."/>
            <person name="Grigoriev I."/>
        </authorList>
    </citation>
    <scope>NUCLEOTIDE SEQUENCE</scope>
    <source>
        <strain evidence="3">CBS 207.26</strain>
    </source>
</reference>
<feature type="region of interest" description="Disordered" evidence="1">
    <location>
        <begin position="597"/>
        <end position="627"/>
    </location>
</feature>
<feature type="transmembrane region" description="Helical" evidence="2">
    <location>
        <begin position="34"/>
        <end position="54"/>
    </location>
</feature>
<protein>
    <submittedName>
        <fullName evidence="3">Uncharacterized protein</fullName>
    </submittedName>
</protein>